<evidence type="ECO:0000256" key="2">
    <source>
        <dbReference type="SAM" id="Phobius"/>
    </source>
</evidence>
<dbReference type="RefSeq" id="WP_246109410.1">
    <property type="nucleotide sequence ID" value="NZ_CP036262.1"/>
</dbReference>
<feature type="transmembrane region" description="Helical" evidence="2">
    <location>
        <begin position="125"/>
        <end position="142"/>
    </location>
</feature>
<dbReference type="EMBL" id="CP036262">
    <property type="protein sequence ID" value="QDS94257.1"/>
    <property type="molecule type" value="Genomic_DNA"/>
</dbReference>
<keyword evidence="2" id="KW-0812">Transmembrane</keyword>
<feature type="transmembrane region" description="Helical" evidence="2">
    <location>
        <begin position="92"/>
        <end position="113"/>
    </location>
</feature>
<dbReference type="Proteomes" id="UP000320672">
    <property type="component" value="Chromosome"/>
</dbReference>
<feature type="transmembrane region" description="Helical" evidence="2">
    <location>
        <begin position="230"/>
        <end position="249"/>
    </location>
</feature>
<feature type="transmembrane region" description="Helical" evidence="2">
    <location>
        <begin position="255"/>
        <end position="273"/>
    </location>
</feature>
<protein>
    <submittedName>
        <fullName evidence="3">Uncharacterized protein</fullName>
    </submittedName>
</protein>
<keyword evidence="2" id="KW-0472">Membrane</keyword>
<reference evidence="3 4" key="1">
    <citation type="submission" date="2019-02" db="EMBL/GenBank/DDBJ databases">
        <title>Deep-cultivation of Planctomycetes and their phenomic and genomic characterization uncovers novel biology.</title>
        <authorList>
            <person name="Wiegand S."/>
            <person name="Jogler M."/>
            <person name="Boedeker C."/>
            <person name="Pinto D."/>
            <person name="Vollmers J."/>
            <person name="Rivas-Marin E."/>
            <person name="Kohn T."/>
            <person name="Peeters S.H."/>
            <person name="Heuer A."/>
            <person name="Rast P."/>
            <person name="Oberbeckmann S."/>
            <person name="Bunk B."/>
            <person name="Jeske O."/>
            <person name="Meyerdierks A."/>
            <person name="Storesund J.E."/>
            <person name="Kallscheuer N."/>
            <person name="Luecker S."/>
            <person name="Lage O.M."/>
            <person name="Pohl T."/>
            <person name="Merkel B.J."/>
            <person name="Hornburger P."/>
            <person name="Mueller R.-W."/>
            <person name="Bruemmer F."/>
            <person name="Labrenz M."/>
            <person name="Spormann A.M."/>
            <person name="Op den Camp H."/>
            <person name="Overmann J."/>
            <person name="Amann R."/>
            <person name="Jetten M.S.M."/>
            <person name="Mascher T."/>
            <person name="Medema M.H."/>
            <person name="Devos D.P."/>
            <person name="Kaster A.-K."/>
            <person name="Ovreas L."/>
            <person name="Rohde M."/>
            <person name="Galperin M.Y."/>
            <person name="Jogler C."/>
        </authorList>
    </citation>
    <scope>NUCLEOTIDE SEQUENCE [LARGE SCALE GENOMIC DNA]</scope>
    <source>
        <strain evidence="3 4">FF011L</strain>
    </source>
</reference>
<evidence type="ECO:0000256" key="1">
    <source>
        <dbReference type="SAM" id="MobiDB-lite"/>
    </source>
</evidence>
<gene>
    <name evidence="3" type="ORF">FF011L_30360</name>
</gene>
<evidence type="ECO:0000313" key="3">
    <source>
        <dbReference type="EMBL" id="QDS94257.1"/>
    </source>
</evidence>
<keyword evidence="4" id="KW-1185">Reference proteome</keyword>
<evidence type="ECO:0000313" key="4">
    <source>
        <dbReference type="Proteomes" id="UP000320672"/>
    </source>
</evidence>
<dbReference type="AlphaFoldDB" id="A0A517MHK1"/>
<keyword evidence="2" id="KW-1133">Transmembrane helix</keyword>
<organism evidence="3 4">
    <name type="scientific">Roseimaritima multifibrata</name>
    <dbReference type="NCBI Taxonomy" id="1930274"/>
    <lineage>
        <taxon>Bacteria</taxon>
        <taxon>Pseudomonadati</taxon>
        <taxon>Planctomycetota</taxon>
        <taxon>Planctomycetia</taxon>
        <taxon>Pirellulales</taxon>
        <taxon>Pirellulaceae</taxon>
        <taxon>Roseimaritima</taxon>
    </lineage>
</organism>
<name>A0A517MHK1_9BACT</name>
<feature type="transmembrane region" description="Helical" evidence="2">
    <location>
        <begin position="154"/>
        <end position="172"/>
    </location>
</feature>
<feature type="transmembrane region" description="Helical" evidence="2">
    <location>
        <begin position="205"/>
        <end position="223"/>
    </location>
</feature>
<dbReference type="KEGG" id="rml:FF011L_30360"/>
<accession>A0A517MHK1</accession>
<proteinExistence type="predicted"/>
<feature type="region of interest" description="Disordered" evidence="1">
    <location>
        <begin position="283"/>
        <end position="309"/>
    </location>
</feature>
<sequence length="309" mass="33688">MLECLRVIVVIECFGLGGRYLFSSFETESDIYGWLYFDCHWPETIAQGIDNAGSLVTLIAGGLLCLTGVLMASRPSESPPPKIVRRIDQAAALWIAVWMLLLAAAHMMRAAVFAELALSEHAVRYIAPLALAVCGSAGLPARSAAAPHLNRSRYIVLLLTVAAAFTFAAHGYKAYECYAPFTDLILLSDMQWTETGCTQATAERILVVIGVVDILAALILLIFRSRLAAFYMVVWGFVTAASRITALGADAWPETLIRIANGGVPLAILIYWMTLREFSRSPDPPQLSHHAANRPTPLHQLDSISDDIT</sequence>